<comment type="caution">
    <text evidence="2">The sequence shown here is derived from an EMBL/GenBank/DDBJ whole genome shotgun (WGS) entry which is preliminary data.</text>
</comment>
<dbReference type="RefSeq" id="WP_095619190.1">
    <property type="nucleotide sequence ID" value="NZ_NSKB01000001.1"/>
</dbReference>
<feature type="coiled-coil region" evidence="1">
    <location>
        <begin position="17"/>
        <end position="44"/>
    </location>
</feature>
<organism evidence="2 3">
    <name type="scientific">Halomonas salipaludis</name>
    <dbReference type="NCBI Taxonomy" id="2032625"/>
    <lineage>
        <taxon>Bacteria</taxon>
        <taxon>Pseudomonadati</taxon>
        <taxon>Pseudomonadota</taxon>
        <taxon>Gammaproteobacteria</taxon>
        <taxon>Oceanospirillales</taxon>
        <taxon>Halomonadaceae</taxon>
        <taxon>Halomonas</taxon>
    </lineage>
</organism>
<evidence type="ECO:0000313" key="2">
    <source>
        <dbReference type="EMBL" id="PAU79177.1"/>
    </source>
</evidence>
<name>A0A2A2F3E0_9GAMM</name>
<protein>
    <submittedName>
        <fullName evidence="2">Uncharacterized protein</fullName>
    </submittedName>
</protein>
<dbReference type="Proteomes" id="UP000217771">
    <property type="component" value="Unassembled WGS sequence"/>
</dbReference>
<keyword evidence="1" id="KW-0175">Coiled coil</keyword>
<accession>A0A2A2F3E0</accession>
<gene>
    <name evidence="2" type="ORF">CK498_02075</name>
</gene>
<dbReference type="AlphaFoldDB" id="A0A2A2F3E0"/>
<reference evidence="2 3" key="1">
    <citation type="submission" date="2017-08" db="EMBL/GenBank/DDBJ databases">
        <title>Halomonas alkalisoli sp. nov., isolated from saline alkaline soil.</title>
        <authorList>
            <person name="Wang D."/>
            <person name="Zhang G."/>
        </authorList>
    </citation>
    <scope>NUCLEOTIDE SEQUENCE [LARGE SCALE GENOMIC DNA]</scope>
    <source>
        <strain evidence="2 3">WRN001</strain>
    </source>
</reference>
<keyword evidence="3" id="KW-1185">Reference proteome</keyword>
<evidence type="ECO:0000313" key="3">
    <source>
        <dbReference type="Proteomes" id="UP000217771"/>
    </source>
</evidence>
<sequence length="93" mass="10500">MTSLAHTPAETAACSFCEQVMQRNQELEDDKARLAEQLDLSDQLADLAEARRHLDEVIRRSGMLKKPTTFLEAVVAVCADNHELRRQLANHRA</sequence>
<proteinExistence type="predicted"/>
<dbReference type="EMBL" id="NSKB01000001">
    <property type="protein sequence ID" value="PAU79177.1"/>
    <property type="molecule type" value="Genomic_DNA"/>
</dbReference>
<evidence type="ECO:0000256" key="1">
    <source>
        <dbReference type="SAM" id="Coils"/>
    </source>
</evidence>